<dbReference type="Pfam" id="PF12079">
    <property type="entry name" value="DUF3558"/>
    <property type="match status" value="1"/>
</dbReference>
<reference evidence="2 3" key="1">
    <citation type="submission" date="2018-03" db="EMBL/GenBank/DDBJ databases">
        <title>Actinopolyspora mortivallis from Sahara, screening for active biomolecules.</title>
        <authorList>
            <person name="Selama O."/>
            <person name="Wellington E.M.H."/>
            <person name="Hacene H."/>
        </authorList>
    </citation>
    <scope>NUCLEOTIDE SEQUENCE [LARGE SCALE GENOMIC DNA]</scope>
    <source>
        <strain evidence="2 3">M5A</strain>
    </source>
</reference>
<dbReference type="AlphaFoldDB" id="A0A2T0GWG7"/>
<organism evidence="2 3">
    <name type="scientific">Actinopolyspora mortivallis</name>
    <dbReference type="NCBI Taxonomy" id="33906"/>
    <lineage>
        <taxon>Bacteria</taxon>
        <taxon>Bacillati</taxon>
        <taxon>Actinomycetota</taxon>
        <taxon>Actinomycetes</taxon>
        <taxon>Actinopolysporales</taxon>
        <taxon>Actinopolysporaceae</taxon>
        <taxon>Actinopolyspora</taxon>
    </lineage>
</organism>
<evidence type="ECO:0000313" key="2">
    <source>
        <dbReference type="EMBL" id="PRW63456.1"/>
    </source>
</evidence>
<evidence type="ECO:0000313" key="3">
    <source>
        <dbReference type="Proteomes" id="UP000239352"/>
    </source>
</evidence>
<proteinExistence type="predicted"/>
<name>A0A2T0GWG7_ACTMO</name>
<dbReference type="EMBL" id="PVSR01000014">
    <property type="protein sequence ID" value="PRW63456.1"/>
    <property type="molecule type" value="Genomic_DNA"/>
</dbReference>
<feature type="region of interest" description="Disordered" evidence="1">
    <location>
        <begin position="26"/>
        <end position="60"/>
    </location>
</feature>
<comment type="caution">
    <text evidence="2">The sequence shown here is derived from an EMBL/GenBank/DDBJ whole genome shotgun (WGS) entry which is preliminary data.</text>
</comment>
<keyword evidence="3" id="KW-1185">Reference proteome</keyword>
<feature type="compositionally biased region" description="Polar residues" evidence="1">
    <location>
        <begin position="43"/>
        <end position="55"/>
    </location>
</feature>
<accession>A0A2T0GWG7</accession>
<gene>
    <name evidence="2" type="ORF">CEP50_10260</name>
</gene>
<dbReference type="Proteomes" id="UP000239352">
    <property type="component" value="Unassembled WGS sequence"/>
</dbReference>
<protein>
    <recommendedName>
        <fullName evidence="4">DUF3558 domain-containing protein</fullName>
    </recommendedName>
</protein>
<dbReference type="InterPro" id="IPR024520">
    <property type="entry name" value="DUF3558"/>
</dbReference>
<dbReference type="InParanoid" id="A0A2T0GWG7"/>
<evidence type="ECO:0008006" key="4">
    <source>
        <dbReference type="Google" id="ProtNLM"/>
    </source>
</evidence>
<sequence>MSMESGSRRSFIAIGGTVLSAVLAACGGSGAQPSPEPGDPSMAGSSTSQDSSTVEIANPKDVTAIDVCDLLPDSAASSLGMKPEGERKSNGLKESLPDACVWEDPDDGGSKISLTAIDGRSIQVYYDNRSTYQDFEKINVEGYPAVRANKISSENLGSCNIFLGVNQKQVVMTRVRLNNEETGAVNPCDRAKRALELSVSSWPDAE</sequence>
<evidence type="ECO:0000256" key="1">
    <source>
        <dbReference type="SAM" id="MobiDB-lite"/>
    </source>
</evidence>